<dbReference type="PROSITE" id="PS51819">
    <property type="entry name" value="VOC"/>
    <property type="match status" value="1"/>
</dbReference>
<reference evidence="2 3" key="1">
    <citation type="submission" date="2019-01" db="EMBL/GenBank/DDBJ databases">
        <authorList>
            <person name="Chen W.-M."/>
        </authorList>
    </citation>
    <scope>NUCLEOTIDE SEQUENCE [LARGE SCALE GENOMIC DNA]</scope>
    <source>
        <strain evidence="2 3">CCP-7</strain>
    </source>
</reference>
<dbReference type="Proteomes" id="UP000282971">
    <property type="component" value="Unassembled WGS sequence"/>
</dbReference>
<feature type="domain" description="VOC" evidence="1">
    <location>
        <begin position="4"/>
        <end position="117"/>
    </location>
</feature>
<accession>A0A437M570</accession>
<dbReference type="Pfam" id="PF00903">
    <property type="entry name" value="Glyoxalase"/>
    <property type="match status" value="1"/>
</dbReference>
<evidence type="ECO:0000259" key="1">
    <source>
        <dbReference type="PROSITE" id="PS51819"/>
    </source>
</evidence>
<dbReference type="InterPro" id="IPR052164">
    <property type="entry name" value="Anthracycline_SecMetBiosynth"/>
</dbReference>
<dbReference type="OrthoDB" id="9804907at2"/>
<dbReference type="InterPro" id="IPR004360">
    <property type="entry name" value="Glyas_Fos-R_dOase_dom"/>
</dbReference>
<proteinExistence type="predicted"/>
<evidence type="ECO:0000313" key="2">
    <source>
        <dbReference type="EMBL" id="RVT92871.1"/>
    </source>
</evidence>
<dbReference type="InterPro" id="IPR029068">
    <property type="entry name" value="Glyas_Bleomycin-R_OHBP_Dase"/>
</dbReference>
<dbReference type="RefSeq" id="WP_127740914.1">
    <property type="nucleotide sequence ID" value="NZ_SACN01000001.1"/>
</dbReference>
<dbReference type="EMBL" id="SACN01000001">
    <property type="protein sequence ID" value="RVT92871.1"/>
    <property type="molecule type" value="Genomic_DNA"/>
</dbReference>
<keyword evidence="3" id="KW-1185">Reference proteome</keyword>
<sequence>MLRKVAFTLYMVSDMAAARGFYEGVLGLESGAGAASPWVEYDLPGGGCFAITTVMPVSPHPASGAMIAFEVNDLDATIADVRAKGGRIAEGEIVKGPHCRMINVFDPDGNTMILHQLD</sequence>
<dbReference type="Gene3D" id="3.10.180.10">
    <property type="entry name" value="2,3-Dihydroxybiphenyl 1,2-Dioxygenase, domain 1"/>
    <property type="match status" value="1"/>
</dbReference>
<dbReference type="InterPro" id="IPR037523">
    <property type="entry name" value="VOC_core"/>
</dbReference>
<dbReference type="SUPFAM" id="SSF54593">
    <property type="entry name" value="Glyoxalase/Bleomycin resistance protein/Dihydroxybiphenyl dioxygenase"/>
    <property type="match status" value="1"/>
</dbReference>
<dbReference type="PANTHER" id="PTHR33993">
    <property type="entry name" value="GLYOXALASE-RELATED"/>
    <property type="match status" value="1"/>
</dbReference>
<name>A0A437M570_9SPHN</name>
<organism evidence="2 3">
    <name type="scientific">Sphingomonas crocodyli</name>
    <dbReference type="NCBI Taxonomy" id="1979270"/>
    <lineage>
        <taxon>Bacteria</taxon>
        <taxon>Pseudomonadati</taxon>
        <taxon>Pseudomonadota</taxon>
        <taxon>Alphaproteobacteria</taxon>
        <taxon>Sphingomonadales</taxon>
        <taxon>Sphingomonadaceae</taxon>
        <taxon>Sphingomonas</taxon>
    </lineage>
</organism>
<protein>
    <submittedName>
        <fullName evidence="2">VOC family protein</fullName>
    </submittedName>
</protein>
<comment type="caution">
    <text evidence="2">The sequence shown here is derived from an EMBL/GenBank/DDBJ whole genome shotgun (WGS) entry which is preliminary data.</text>
</comment>
<gene>
    <name evidence="2" type="ORF">EOD43_02855</name>
</gene>
<dbReference type="AlphaFoldDB" id="A0A437M570"/>
<evidence type="ECO:0000313" key="3">
    <source>
        <dbReference type="Proteomes" id="UP000282971"/>
    </source>
</evidence>